<evidence type="ECO:0000313" key="3">
    <source>
        <dbReference type="Proteomes" id="UP001416858"/>
    </source>
</evidence>
<proteinExistence type="predicted"/>
<keyword evidence="1" id="KW-0812">Transmembrane</keyword>
<keyword evidence="1" id="KW-1133">Transmembrane helix</keyword>
<feature type="transmembrane region" description="Helical" evidence="1">
    <location>
        <begin position="171"/>
        <end position="192"/>
    </location>
</feature>
<comment type="caution">
    <text evidence="2">The sequence shown here is derived from an EMBL/GenBank/DDBJ whole genome shotgun (WGS) entry which is preliminary data.</text>
</comment>
<feature type="transmembrane region" description="Helical" evidence="1">
    <location>
        <begin position="37"/>
        <end position="60"/>
    </location>
</feature>
<name>A0ABP9VMD7_9BACT</name>
<organism evidence="2 3">
    <name type="scientific">Novipirellula caenicola</name>
    <dbReference type="NCBI Taxonomy" id="1536901"/>
    <lineage>
        <taxon>Bacteria</taxon>
        <taxon>Pseudomonadati</taxon>
        <taxon>Planctomycetota</taxon>
        <taxon>Planctomycetia</taxon>
        <taxon>Pirellulales</taxon>
        <taxon>Pirellulaceae</taxon>
        <taxon>Novipirellula</taxon>
    </lineage>
</organism>
<dbReference type="Proteomes" id="UP001416858">
    <property type="component" value="Unassembled WGS sequence"/>
</dbReference>
<keyword evidence="1" id="KW-0472">Membrane</keyword>
<dbReference type="EMBL" id="BAABRO010000001">
    <property type="protein sequence ID" value="GAA5504862.1"/>
    <property type="molecule type" value="Genomic_DNA"/>
</dbReference>
<feature type="transmembrane region" description="Helical" evidence="1">
    <location>
        <begin position="138"/>
        <end position="159"/>
    </location>
</feature>
<evidence type="ECO:0000313" key="2">
    <source>
        <dbReference type="EMBL" id="GAA5504862.1"/>
    </source>
</evidence>
<accession>A0ABP9VMD7</accession>
<feature type="transmembrane region" description="Helical" evidence="1">
    <location>
        <begin position="107"/>
        <end position="126"/>
    </location>
</feature>
<keyword evidence="3" id="KW-1185">Reference proteome</keyword>
<sequence length="206" mass="22588">MGWTRRTRNRFWAAVGLPLVPGQPRRSATQSMSILEALYMFSSGVVVGGICNWLVFPHLVCLLSCRRTPGRQYSVKEYGLSYIATIALSIAVLPCIFSESSSELPRVLGGFAGLIFAWWGTVTLLLRRTQGVSRFFALAFPALFVPAVSVTSFACVFPVPGIVTQGSKIDIGIAAMILWPIFLFATILNAIYSHVHTHKCEGRTMA</sequence>
<reference evidence="2 3" key="1">
    <citation type="submission" date="2024-02" db="EMBL/GenBank/DDBJ databases">
        <title>Rhodopirellula caenicola NBRC 110016.</title>
        <authorList>
            <person name="Ichikawa N."/>
            <person name="Katano-Makiyama Y."/>
            <person name="Hidaka K."/>
        </authorList>
    </citation>
    <scope>NUCLEOTIDE SEQUENCE [LARGE SCALE GENOMIC DNA]</scope>
    <source>
        <strain evidence="2 3">NBRC 110016</strain>
    </source>
</reference>
<evidence type="ECO:0000256" key="1">
    <source>
        <dbReference type="SAM" id="Phobius"/>
    </source>
</evidence>
<feature type="transmembrane region" description="Helical" evidence="1">
    <location>
        <begin position="80"/>
        <end position="101"/>
    </location>
</feature>
<gene>
    <name evidence="2" type="ORF">Rcae01_00301</name>
</gene>
<protein>
    <submittedName>
        <fullName evidence="2">Uncharacterized protein</fullName>
    </submittedName>
</protein>